<accession>A0A233S1Y1</accession>
<comment type="caution">
    <text evidence="6">The sequence shown here is derived from an EMBL/GenBank/DDBJ whole genome shotgun (WGS) entry which is preliminary data.</text>
</comment>
<evidence type="ECO:0000259" key="5">
    <source>
        <dbReference type="PROSITE" id="PS51462"/>
    </source>
</evidence>
<feature type="domain" description="Nudix hydrolase" evidence="5">
    <location>
        <begin position="18"/>
        <end position="147"/>
    </location>
</feature>
<dbReference type="InterPro" id="IPR000086">
    <property type="entry name" value="NUDIX_hydrolase_dom"/>
</dbReference>
<evidence type="ECO:0000313" key="6">
    <source>
        <dbReference type="EMBL" id="OXY89668.1"/>
    </source>
</evidence>
<dbReference type="SUPFAM" id="SSF55811">
    <property type="entry name" value="Nudix"/>
    <property type="match status" value="1"/>
</dbReference>
<dbReference type="OrthoDB" id="3295713at2"/>
<dbReference type="Proteomes" id="UP000215483">
    <property type="component" value="Unassembled WGS sequence"/>
</dbReference>
<gene>
    <name evidence="6" type="ORF">BEK98_37270</name>
</gene>
<evidence type="ECO:0000256" key="3">
    <source>
        <dbReference type="ARBA" id="ARBA00022801"/>
    </source>
</evidence>
<dbReference type="GO" id="GO:0016787">
    <property type="term" value="F:hydrolase activity"/>
    <property type="evidence" value="ECO:0007669"/>
    <property type="project" value="UniProtKB-KW"/>
</dbReference>
<evidence type="ECO:0000256" key="4">
    <source>
        <dbReference type="RuleBase" id="RU003476"/>
    </source>
</evidence>
<dbReference type="Gene3D" id="3.90.79.10">
    <property type="entry name" value="Nucleoside Triphosphate Pyrophosphohydrolase"/>
    <property type="match status" value="1"/>
</dbReference>
<proteinExistence type="inferred from homology"/>
<dbReference type="PROSITE" id="PS51462">
    <property type="entry name" value="NUDIX"/>
    <property type="match status" value="1"/>
</dbReference>
<keyword evidence="3 4" id="KW-0378">Hydrolase</keyword>
<sequence>MEFDGAGKWLASAGQGRSEPLAAEVWVFDEDLARVLLVHHRWRGWVPPGGRVELGETPREGARRELFEETGVEAELLPEPAAATVRSYHPEWSATLGLSFVAIVDAATPLAPESGQPAAWTHLDEDWAGYFPEDASRVRQHARWLESAR</sequence>
<evidence type="ECO:0000313" key="7">
    <source>
        <dbReference type="Proteomes" id="UP000215483"/>
    </source>
</evidence>
<name>A0A233S1Y1_STRDA</name>
<keyword evidence="7" id="KW-1185">Reference proteome</keyword>
<dbReference type="InterPro" id="IPR020476">
    <property type="entry name" value="Nudix_hydrolase"/>
</dbReference>
<comment type="cofactor">
    <cofactor evidence="1">
        <name>Mg(2+)</name>
        <dbReference type="ChEBI" id="CHEBI:18420"/>
    </cofactor>
</comment>
<reference evidence="6 7" key="1">
    <citation type="submission" date="2016-07" db="EMBL/GenBank/DDBJ databases">
        <title>Draft genome of Streptomyces diastatochromogenes.</title>
        <authorList>
            <person name="Podduturi R."/>
            <person name="Lukassen M.B."/>
            <person name="Clausen N."/>
            <person name="Nielsen J.L."/>
            <person name="Jorgensen N.O."/>
        </authorList>
    </citation>
    <scope>NUCLEOTIDE SEQUENCE [LARGE SCALE GENOMIC DNA]</scope>
    <source>
        <strain evidence="6 7">DSM 40608</strain>
    </source>
</reference>
<protein>
    <submittedName>
        <fullName evidence="6">DNA mismatch repair protein MutT</fullName>
    </submittedName>
</protein>
<evidence type="ECO:0000256" key="1">
    <source>
        <dbReference type="ARBA" id="ARBA00001946"/>
    </source>
</evidence>
<dbReference type="InterPro" id="IPR020084">
    <property type="entry name" value="NUDIX_hydrolase_CS"/>
</dbReference>
<evidence type="ECO:0000256" key="2">
    <source>
        <dbReference type="ARBA" id="ARBA00005582"/>
    </source>
</evidence>
<comment type="similarity">
    <text evidence="2 4">Belongs to the Nudix hydrolase family.</text>
</comment>
<dbReference type="AlphaFoldDB" id="A0A233S1Y1"/>
<dbReference type="EMBL" id="MCGQ01000042">
    <property type="protein sequence ID" value="OXY89668.1"/>
    <property type="molecule type" value="Genomic_DNA"/>
</dbReference>
<dbReference type="PRINTS" id="PR00502">
    <property type="entry name" value="NUDIXFAMILY"/>
</dbReference>
<dbReference type="PANTHER" id="PTHR43046:SF14">
    <property type="entry name" value="MUTT_NUDIX FAMILY PROTEIN"/>
    <property type="match status" value="1"/>
</dbReference>
<dbReference type="Pfam" id="PF00293">
    <property type="entry name" value="NUDIX"/>
    <property type="match status" value="1"/>
</dbReference>
<organism evidence="6 7">
    <name type="scientific">Streptomyces diastatochromogenes</name>
    <dbReference type="NCBI Taxonomy" id="42236"/>
    <lineage>
        <taxon>Bacteria</taxon>
        <taxon>Bacillati</taxon>
        <taxon>Actinomycetota</taxon>
        <taxon>Actinomycetes</taxon>
        <taxon>Kitasatosporales</taxon>
        <taxon>Streptomycetaceae</taxon>
        <taxon>Streptomyces</taxon>
    </lineage>
</organism>
<dbReference type="PANTHER" id="PTHR43046">
    <property type="entry name" value="GDP-MANNOSE MANNOSYL HYDROLASE"/>
    <property type="match status" value="1"/>
</dbReference>
<dbReference type="PROSITE" id="PS00893">
    <property type="entry name" value="NUDIX_BOX"/>
    <property type="match status" value="1"/>
</dbReference>
<dbReference type="InterPro" id="IPR015797">
    <property type="entry name" value="NUDIX_hydrolase-like_dom_sf"/>
</dbReference>